<gene>
    <name evidence="3" type="ORF">AVDCRST_MAG10-3343</name>
</gene>
<reference evidence="3" key="1">
    <citation type="submission" date="2020-02" db="EMBL/GenBank/DDBJ databases">
        <authorList>
            <person name="Meier V. D."/>
        </authorList>
    </citation>
    <scope>NUCLEOTIDE SEQUENCE</scope>
    <source>
        <strain evidence="3">AVDCRST_MAG10</strain>
    </source>
</reference>
<dbReference type="InterPro" id="IPR050816">
    <property type="entry name" value="Flavin-dep_Halogenase_NPB"/>
</dbReference>
<organism evidence="3">
    <name type="scientific">uncultured Acidimicrobiales bacterium</name>
    <dbReference type="NCBI Taxonomy" id="310071"/>
    <lineage>
        <taxon>Bacteria</taxon>
        <taxon>Bacillati</taxon>
        <taxon>Actinomycetota</taxon>
        <taxon>Acidimicrobiia</taxon>
        <taxon>Acidimicrobiales</taxon>
        <taxon>environmental samples</taxon>
    </lineage>
</organism>
<dbReference type="Gene3D" id="3.30.9.100">
    <property type="match status" value="1"/>
</dbReference>
<sequence length="347" mass="37234">MVGGGPAGCAAAIVLAGGGAEVAVVERSAYDGIRIGETLPPEVRLVLERLDVWDRFQDDGHTPSPGILAAWGQPEPYANDFIVNPYGCGWRVDRTRFDSMLASGARAAGAVVLSGTAVDRCVRQPDRGWALTVTSGEGSSSLSATFVVDATGRSSSFCRALGSRRVVHDRMVALVRIMSPAVEGAAVDRRALIEATADGWWYSAWLPDGRLVLAFQTDAGTGMRARWDEWLVAAPQTAARAAVARGGEVRVITANSHRSEPVAGDGWLAVGDAAAAHDPICGLGILWALESGVTGAEAIRSSAVARYDVDVRERFERYLTTRTVYYRAESRWPDAPFWRRRHHDAAS</sequence>
<dbReference type="InterPro" id="IPR002938">
    <property type="entry name" value="FAD-bd"/>
</dbReference>
<dbReference type="Gene3D" id="3.50.50.60">
    <property type="entry name" value="FAD/NAD(P)-binding domain"/>
    <property type="match status" value="1"/>
</dbReference>
<evidence type="ECO:0000256" key="1">
    <source>
        <dbReference type="ARBA" id="ARBA00038396"/>
    </source>
</evidence>
<accession>A0A6J4J9H9</accession>
<dbReference type="PANTHER" id="PTHR43747:SF1">
    <property type="entry name" value="SLR1998 PROTEIN"/>
    <property type="match status" value="1"/>
</dbReference>
<protein>
    <submittedName>
        <fullName evidence="3">Dehydrogenase flavoprotein LodB</fullName>
    </submittedName>
</protein>
<dbReference type="Pfam" id="PF01494">
    <property type="entry name" value="FAD_binding_3"/>
    <property type="match status" value="1"/>
</dbReference>
<feature type="domain" description="FAD-binding" evidence="2">
    <location>
        <begin position="2"/>
        <end position="285"/>
    </location>
</feature>
<evidence type="ECO:0000259" key="2">
    <source>
        <dbReference type="Pfam" id="PF01494"/>
    </source>
</evidence>
<dbReference type="SUPFAM" id="SSF51905">
    <property type="entry name" value="FAD/NAD(P)-binding domain"/>
    <property type="match status" value="1"/>
</dbReference>
<dbReference type="GO" id="GO:0071949">
    <property type="term" value="F:FAD binding"/>
    <property type="evidence" value="ECO:0007669"/>
    <property type="project" value="InterPro"/>
</dbReference>
<dbReference type="EMBL" id="CADCTB010000204">
    <property type="protein sequence ID" value="CAA9272078.1"/>
    <property type="molecule type" value="Genomic_DNA"/>
</dbReference>
<dbReference type="PANTHER" id="PTHR43747">
    <property type="entry name" value="FAD-BINDING PROTEIN"/>
    <property type="match status" value="1"/>
</dbReference>
<comment type="similarity">
    <text evidence="1">Belongs to the flavin-dependent halogenase family. Bacterial tryptophan halogenase subfamily.</text>
</comment>
<name>A0A6J4J9H9_9ACTN</name>
<proteinExistence type="inferred from homology"/>
<dbReference type="InterPro" id="IPR036188">
    <property type="entry name" value="FAD/NAD-bd_sf"/>
</dbReference>
<dbReference type="AlphaFoldDB" id="A0A6J4J9H9"/>
<evidence type="ECO:0000313" key="3">
    <source>
        <dbReference type="EMBL" id="CAA9272078.1"/>
    </source>
</evidence>